<feature type="transmembrane region" description="Helical" evidence="1">
    <location>
        <begin position="66"/>
        <end position="86"/>
    </location>
</feature>
<keyword evidence="1" id="KW-0472">Membrane</keyword>
<evidence type="ECO:0000256" key="1">
    <source>
        <dbReference type="SAM" id="Phobius"/>
    </source>
</evidence>
<evidence type="ECO:0000313" key="3">
    <source>
        <dbReference type="Proteomes" id="UP000293865"/>
    </source>
</evidence>
<proteinExistence type="predicted"/>
<gene>
    <name evidence="2" type="ORF">ESP51_06205</name>
</gene>
<comment type="caution">
    <text evidence="2">The sequence shown here is derived from an EMBL/GenBank/DDBJ whole genome shotgun (WGS) entry which is preliminary data.</text>
</comment>
<keyword evidence="1" id="KW-1133">Transmembrane helix</keyword>
<name>A0A4Q2L4Y5_9MICO</name>
<dbReference type="RefSeq" id="WP_129520033.1">
    <property type="nucleotide sequence ID" value="NZ_SDPN01000008.1"/>
</dbReference>
<feature type="transmembrane region" description="Helical" evidence="1">
    <location>
        <begin position="158"/>
        <end position="178"/>
    </location>
</feature>
<feature type="transmembrane region" description="Helical" evidence="1">
    <location>
        <begin position="190"/>
        <end position="211"/>
    </location>
</feature>
<evidence type="ECO:0008006" key="4">
    <source>
        <dbReference type="Google" id="ProtNLM"/>
    </source>
</evidence>
<dbReference type="OrthoDB" id="5007860at2"/>
<dbReference type="Proteomes" id="UP000293865">
    <property type="component" value="Unassembled WGS sequence"/>
</dbReference>
<protein>
    <recommendedName>
        <fullName evidence="4">DUF998 domain-containing protein</fullName>
    </recommendedName>
</protein>
<keyword evidence="3" id="KW-1185">Reference proteome</keyword>
<dbReference type="PROSITE" id="PS51257">
    <property type="entry name" value="PROKAR_LIPOPROTEIN"/>
    <property type="match status" value="1"/>
</dbReference>
<feature type="transmembrane region" description="Helical" evidence="1">
    <location>
        <begin position="126"/>
        <end position="146"/>
    </location>
</feature>
<feature type="transmembrane region" description="Helical" evidence="1">
    <location>
        <begin position="24"/>
        <end position="46"/>
    </location>
</feature>
<dbReference type="AlphaFoldDB" id="A0A4Q2L4Y5"/>
<evidence type="ECO:0000313" key="2">
    <source>
        <dbReference type="EMBL" id="RXZ71960.1"/>
    </source>
</evidence>
<organism evidence="2 3">
    <name type="scientific">Agromyces albus</name>
    <dbReference type="NCBI Taxonomy" id="205332"/>
    <lineage>
        <taxon>Bacteria</taxon>
        <taxon>Bacillati</taxon>
        <taxon>Actinomycetota</taxon>
        <taxon>Actinomycetes</taxon>
        <taxon>Micrococcales</taxon>
        <taxon>Microbacteriaceae</taxon>
        <taxon>Agromyces</taxon>
    </lineage>
</organism>
<feature type="transmembrane region" description="Helical" evidence="1">
    <location>
        <begin position="98"/>
        <end position="120"/>
    </location>
</feature>
<reference evidence="2 3" key="1">
    <citation type="submission" date="2019-01" db="EMBL/GenBank/DDBJ databases">
        <title>Agromyces.</title>
        <authorList>
            <person name="Li J."/>
        </authorList>
    </citation>
    <scope>NUCLEOTIDE SEQUENCE [LARGE SCALE GENOMIC DNA]</scope>
    <source>
        <strain evidence="2 3">DSM 15934</strain>
    </source>
</reference>
<keyword evidence="1" id="KW-0812">Transmembrane</keyword>
<accession>A0A4Q2L4Y5</accession>
<dbReference type="EMBL" id="SDPN01000008">
    <property type="protein sequence ID" value="RXZ71960.1"/>
    <property type="molecule type" value="Genomic_DNA"/>
</dbReference>
<sequence>MTRQLHAPGSDAAADRRALSRLRLWALVAGAGGCLGVLFLVFFYALGPPMNDRGSEWSWLAPANDVTGVVFAPAHALAATSLVAVLPRSRSLRAMTVVFIVAVAVVALATVLLLAGAVGFDVQLALSLPAVAVIYAWLAMASTVGLQTGALPPAVAKWGRIMGIALVAAVVIALAGAALPEGSVPQFASYSLAGAIGVPCWLLYPVWWIVIGSRVARLRVA</sequence>